<feature type="domain" description="DUF5610" evidence="2">
    <location>
        <begin position="2"/>
        <end position="70"/>
    </location>
</feature>
<dbReference type="EMBL" id="JAWDIO010000002">
    <property type="protein sequence ID" value="MDU0353209.1"/>
    <property type="molecule type" value="Genomic_DNA"/>
</dbReference>
<proteinExistence type="predicted"/>
<dbReference type="RefSeq" id="WP_316024898.1">
    <property type="nucleotide sequence ID" value="NZ_JAWDIO010000002.1"/>
</dbReference>
<evidence type="ECO:0000313" key="4">
    <source>
        <dbReference type="Proteomes" id="UP001247805"/>
    </source>
</evidence>
<name>A0ABU3ST72_9ALTE</name>
<evidence type="ECO:0000313" key="3">
    <source>
        <dbReference type="EMBL" id="MDU0353209.1"/>
    </source>
</evidence>
<evidence type="ECO:0000259" key="2">
    <source>
        <dbReference type="Pfam" id="PF18433"/>
    </source>
</evidence>
<dbReference type="InterPro" id="IPR041651">
    <property type="entry name" value="DUF5610"/>
</dbReference>
<organism evidence="3 4">
    <name type="scientific">Paraglaciecola aquimarina</name>
    <dbReference type="NCBI Taxonomy" id="1235557"/>
    <lineage>
        <taxon>Bacteria</taxon>
        <taxon>Pseudomonadati</taxon>
        <taxon>Pseudomonadota</taxon>
        <taxon>Gammaproteobacteria</taxon>
        <taxon>Alteromonadales</taxon>
        <taxon>Alteromonadaceae</taxon>
        <taxon>Paraglaciecola</taxon>
    </lineage>
</organism>
<evidence type="ECO:0000256" key="1">
    <source>
        <dbReference type="SAM" id="MobiDB-lite"/>
    </source>
</evidence>
<keyword evidence="4" id="KW-1185">Reference proteome</keyword>
<accession>A0ABU3ST72</accession>
<dbReference type="Pfam" id="PF18433">
    <property type="entry name" value="DUF5610"/>
    <property type="match status" value="1"/>
</dbReference>
<reference evidence="3 4" key="1">
    <citation type="submission" date="2023-10" db="EMBL/GenBank/DDBJ databases">
        <title>Glaciecola aquimarina strain GGW-M5 nov., isolated from a coastal seawater.</title>
        <authorList>
            <person name="Bayburt H."/>
            <person name="Kim J.M."/>
            <person name="Choi B.J."/>
            <person name="Jeon C.O."/>
        </authorList>
    </citation>
    <scope>NUCLEOTIDE SEQUENCE [LARGE SCALE GENOMIC DNA]</scope>
    <source>
        <strain evidence="3 4">KCTC 32108</strain>
    </source>
</reference>
<comment type="caution">
    <text evidence="3">The sequence shown here is derived from an EMBL/GenBank/DDBJ whole genome shotgun (WGS) entry which is preliminary data.</text>
</comment>
<sequence>MLNFVGGVIKNAQNSGADEEQLNDLFEQATSGVLRGIKLAEKDLAGFMNEEIEKGISESKNLITQGIENLRQKIFNPEAAEDITAQQNSSITSNTNASYTKLETGELSIRTKDGDQVTIKFEDLEAFELNQLQIRQLATEQQEAEVKPSPKPTTQESTVETEVDFSNKAPNAQASIVQDADQPDPTREAVSTENSQPPATETSTNAIYYQQQSMSFSVTGELDDDELAAIGQLVSDTNDLASEFFNGDLETAFNQALELGFDEKELTGFALQLTKVENTQVIKAYEAVSHFDETNQGNEDATKAVKPVADYMDKLLNVLEGSRLQLENRESYNNIANEMINRLGDVATPDLISAINRFNEFNQKLIDNLPIGFQP</sequence>
<dbReference type="Proteomes" id="UP001247805">
    <property type="component" value="Unassembled WGS sequence"/>
</dbReference>
<gene>
    <name evidence="3" type="ORF">RS130_04020</name>
</gene>
<feature type="region of interest" description="Disordered" evidence="1">
    <location>
        <begin position="140"/>
        <end position="204"/>
    </location>
</feature>
<protein>
    <submittedName>
        <fullName evidence="3">DUF5610 domain-containing protein</fullName>
    </submittedName>
</protein>
<feature type="compositionally biased region" description="Polar residues" evidence="1">
    <location>
        <begin position="189"/>
        <end position="204"/>
    </location>
</feature>